<keyword evidence="3" id="KW-1185">Reference proteome</keyword>
<dbReference type="Gene3D" id="3.40.50.10540">
    <property type="entry name" value="Crotonobetainyl-coa:carnitine coa-transferase, domain 1"/>
    <property type="match status" value="1"/>
</dbReference>
<dbReference type="PANTHER" id="PTHR48207">
    <property type="entry name" value="SUCCINATE--HYDROXYMETHYLGLUTARATE COA-TRANSFERASE"/>
    <property type="match status" value="1"/>
</dbReference>
<dbReference type="InterPro" id="IPR023606">
    <property type="entry name" value="CoA-Trfase_III_dom_1_sf"/>
</dbReference>
<proteinExistence type="predicted"/>
<dbReference type="InterPro" id="IPR003673">
    <property type="entry name" value="CoA-Trfase_fam_III"/>
</dbReference>
<protein>
    <submittedName>
        <fullName evidence="2">CoA transferase</fullName>
    </submittedName>
</protein>
<sequence length="398" mass="42099">MTAADPVPPALEGIRIIDLTSTFMGPYATMLLARMGADVIKVETPDGDVVRHIGRGRNPGMGPIFLAANHGKRSIALDLKHPEGRRALDSLLATADVFVTNLRPAALDRLGLTAEALLAAHPRLVFATLPGFGSAGPYRDRAAYDDVIQAASGLAAVQGGTGEPGYVRTVVADKAVGLLGLGAITAALLGVARTGRGRAVEVPMFESMVEFFLLEQQNGRVLDPPTGPTGYSRTSSPNRKPYATADGHLGVVVYTDRQWLSFFDLIGRPELAREERFATITARTENIDELYGLLAETLPSRTTDEWLAALGAAGIPAQPVLTSDDLLDDPHLAAVGLFEPLEHPSEGRLVLPRLPVIVDGASAPPVRGAPRLGEHGAEVLAEAGWDAAEIAMLGLRPM</sequence>
<dbReference type="Gene3D" id="3.30.1540.10">
    <property type="entry name" value="formyl-coa transferase, domain 3"/>
    <property type="match status" value="1"/>
</dbReference>
<dbReference type="InterPro" id="IPR050483">
    <property type="entry name" value="CoA-transferase_III_domain"/>
</dbReference>
<organism evidence="2 3">
    <name type="scientific">Actinomycetospora endophytica</name>
    <dbReference type="NCBI Taxonomy" id="2291215"/>
    <lineage>
        <taxon>Bacteria</taxon>
        <taxon>Bacillati</taxon>
        <taxon>Actinomycetota</taxon>
        <taxon>Actinomycetes</taxon>
        <taxon>Pseudonocardiales</taxon>
        <taxon>Pseudonocardiaceae</taxon>
        <taxon>Actinomycetospora</taxon>
    </lineage>
</organism>
<accession>A0ABS8PBQ2</accession>
<dbReference type="InterPro" id="IPR044855">
    <property type="entry name" value="CoA-Trfase_III_dom3_sf"/>
</dbReference>
<dbReference type="PANTHER" id="PTHR48207:SF4">
    <property type="entry name" value="BLL6097 PROTEIN"/>
    <property type="match status" value="1"/>
</dbReference>
<dbReference type="Proteomes" id="UP001199469">
    <property type="component" value="Unassembled WGS sequence"/>
</dbReference>
<keyword evidence="1 2" id="KW-0808">Transferase</keyword>
<evidence type="ECO:0000313" key="3">
    <source>
        <dbReference type="Proteomes" id="UP001199469"/>
    </source>
</evidence>
<dbReference type="SUPFAM" id="SSF89796">
    <property type="entry name" value="CoA-transferase family III (CaiB/BaiF)"/>
    <property type="match status" value="1"/>
</dbReference>
<name>A0ABS8PBQ2_9PSEU</name>
<gene>
    <name evidence="2" type="ORF">LQ327_18295</name>
</gene>
<dbReference type="EMBL" id="JAJNDB010000004">
    <property type="protein sequence ID" value="MCD2195322.1"/>
    <property type="molecule type" value="Genomic_DNA"/>
</dbReference>
<reference evidence="2 3" key="1">
    <citation type="submission" date="2021-11" db="EMBL/GenBank/DDBJ databases">
        <title>Draft genome sequence of Actinomycetospora sp. SF1 isolated from the rhizosphere soil.</title>
        <authorList>
            <person name="Duangmal K."/>
            <person name="Chantavorakit T."/>
        </authorList>
    </citation>
    <scope>NUCLEOTIDE SEQUENCE [LARGE SCALE GENOMIC DNA]</scope>
    <source>
        <strain evidence="2 3">TBRC 5722</strain>
    </source>
</reference>
<comment type="caution">
    <text evidence="2">The sequence shown here is derived from an EMBL/GenBank/DDBJ whole genome shotgun (WGS) entry which is preliminary data.</text>
</comment>
<evidence type="ECO:0000256" key="1">
    <source>
        <dbReference type="ARBA" id="ARBA00022679"/>
    </source>
</evidence>
<dbReference type="Pfam" id="PF02515">
    <property type="entry name" value="CoA_transf_3"/>
    <property type="match status" value="1"/>
</dbReference>
<dbReference type="RefSeq" id="WP_230736330.1">
    <property type="nucleotide sequence ID" value="NZ_JAJNDB010000004.1"/>
</dbReference>
<dbReference type="GO" id="GO:0016740">
    <property type="term" value="F:transferase activity"/>
    <property type="evidence" value="ECO:0007669"/>
    <property type="project" value="UniProtKB-KW"/>
</dbReference>
<evidence type="ECO:0000313" key="2">
    <source>
        <dbReference type="EMBL" id="MCD2195322.1"/>
    </source>
</evidence>